<dbReference type="InterPro" id="IPR053150">
    <property type="entry name" value="Teicoplanin_resist-assoc"/>
</dbReference>
<dbReference type="PANTHER" id="PTHR36834:SF1">
    <property type="entry name" value="INTEGRAL MEMBRANE PROTEIN"/>
    <property type="match status" value="1"/>
</dbReference>
<accession>A0ABV5T3C3</accession>
<sequence length="150" mass="16013">MARSPGPFRLFVLVSLAAYAALAAAILLAPFSVTGALDAFSEWVRHDLQLSWFGSGWIEFAANVVLFVPLGLLLTLLFPHPWQGVVLALLLSAGAELAQFVIPSRQPSLRDVLANVAGAAIGAGIAWLFVLRRRRTAASHTMAVLEDPAP</sequence>
<feature type="transmembrane region" description="Helical" evidence="1">
    <location>
        <begin position="60"/>
        <end position="78"/>
    </location>
</feature>
<evidence type="ECO:0000259" key="2">
    <source>
        <dbReference type="Pfam" id="PF04892"/>
    </source>
</evidence>
<name>A0ABV5T3C3_9MICO</name>
<feature type="transmembrane region" description="Helical" evidence="1">
    <location>
        <begin position="85"/>
        <end position="102"/>
    </location>
</feature>
<evidence type="ECO:0000313" key="4">
    <source>
        <dbReference type="Proteomes" id="UP001589611"/>
    </source>
</evidence>
<gene>
    <name evidence="3" type="ORF">ACFFPJ_15045</name>
</gene>
<organism evidence="3 4">
    <name type="scientific">Microbacterium terregens</name>
    <dbReference type="NCBI Taxonomy" id="69363"/>
    <lineage>
        <taxon>Bacteria</taxon>
        <taxon>Bacillati</taxon>
        <taxon>Actinomycetota</taxon>
        <taxon>Actinomycetes</taxon>
        <taxon>Micrococcales</taxon>
        <taxon>Microbacteriaceae</taxon>
        <taxon>Microbacterium</taxon>
    </lineage>
</organism>
<proteinExistence type="predicted"/>
<keyword evidence="1" id="KW-0472">Membrane</keyword>
<dbReference type="InterPro" id="IPR006976">
    <property type="entry name" value="VanZ-like"/>
</dbReference>
<keyword evidence="4" id="KW-1185">Reference proteome</keyword>
<feature type="domain" description="VanZ-like" evidence="2">
    <location>
        <begin position="19"/>
        <end position="129"/>
    </location>
</feature>
<keyword evidence="1" id="KW-0812">Transmembrane</keyword>
<evidence type="ECO:0000256" key="1">
    <source>
        <dbReference type="SAM" id="Phobius"/>
    </source>
</evidence>
<dbReference type="Pfam" id="PF04892">
    <property type="entry name" value="VanZ"/>
    <property type="match status" value="1"/>
</dbReference>
<keyword evidence="1" id="KW-1133">Transmembrane helix</keyword>
<reference evidence="3 4" key="1">
    <citation type="submission" date="2024-09" db="EMBL/GenBank/DDBJ databases">
        <authorList>
            <person name="Sun Q."/>
            <person name="Mori K."/>
        </authorList>
    </citation>
    <scope>NUCLEOTIDE SEQUENCE [LARGE SCALE GENOMIC DNA]</scope>
    <source>
        <strain evidence="3 4">JCM 1342</strain>
    </source>
</reference>
<comment type="caution">
    <text evidence="3">The sequence shown here is derived from an EMBL/GenBank/DDBJ whole genome shotgun (WGS) entry which is preliminary data.</text>
</comment>
<dbReference type="EMBL" id="JBHMBE010000006">
    <property type="protein sequence ID" value="MFB9647112.1"/>
    <property type="molecule type" value="Genomic_DNA"/>
</dbReference>
<evidence type="ECO:0000313" key="3">
    <source>
        <dbReference type="EMBL" id="MFB9647112.1"/>
    </source>
</evidence>
<feature type="transmembrane region" description="Helical" evidence="1">
    <location>
        <begin position="114"/>
        <end position="131"/>
    </location>
</feature>
<dbReference type="Proteomes" id="UP001589611">
    <property type="component" value="Unassembled WGS sequence"/>
</dbReference>
<dbReference type="RefSeq" id="WP_344711896.1">
    <property type="nucleotide sequence ID" value="NZ_BAAAWH010000001.1"/>
</dbReference>
<dbReference type="PANTHER" id="PTHR36834">
    <property type="entry name" value="MEMBRANE PROTEIN-RELATED"/>
    <property type="match status" value="1"/>
</dbReference>
<protein>
    <submittedName>
        <fullName evidence="3">VanZ family protein</fullName>
    </submittedName>
</protein>